<dbReference type="AlphaFoldDB" id="X1RK48"/>
<accession>X1RK48</accession>
<comment type="caution">
    <text evidence="1">The sequence shown here is derived from an EMBL/GenBank/DDBJ whole genome shotgun (WGS) entry which is preliminary data.</text>
</comment>
<dbReference type="EMBL" id="BARW01004867">
    <property type="protein sequence ID" value="GAI67341.1"/>
    <property type="molecule type" value="Genomic_DNA"/>
</dbReference>
<gene>
    <name evidence="1" type="ORF">S12H4_11045</name>
</gene>
<protein>
    <submittedName>
        <fullName evidence="1">Uncharacterized protein</fullName>
    </submittedName>
</protein>
<reference evidence="1" key="1">
    <citation type="journal article" date="2014" name="Front. Microbiol.">
        <title>High frequency of phylogenetically diverse reductive dehalogenase-homologous genes in deep subseafloor sedimentary metagenomes.</title>
        <authorList>
            <person name="Kawai M."/>
            <person name="Futagami T."/>
            <person name="Toyoda A."/>
            <person name="Takaki Y."/>
            <person name="Nishi S."/>
            <person name="Hori S."/>
            <person name="Arai W."/>
            <person name="Tsubouchi T."/>
            <person name="Morono Y."/>
            <person name="Uchiyama I."/>
            <person name="Ito T."/>
            <person name="Fujiyama A."/>
            <person name="Inagaki F."/>
            <person name="Takami H."/>
        </authorList>
    </citation>
    <scope>NUCLEOTIDE SEQUENCE</scope>
    <source>
        <strain evidence="1">Expedition CK06-06</strain>
    </source>
</reference>
<name>X1RK48_9ZZZZ</name>
<sequence length="46" mass="5223">MKKINSYTYAIADKKLVKEFEGEDLELKPMPPMAIPAVPNTLFLIN</sequence>
<evidence type="ECO:0000313" key="1">
    <source>
        <dbReference type="EMBL" id="GAI67341.1"/>
    </source>
</evidence>
<proteinExistence type="predicted"/>
<organism evidence="1">
    <name type="scientific">marine sediment metagenome</name>
    <dbReference type="NCBI Taxonomy" id="412755"/>
    <lineage>
        <taxon>unclassified sequences</taxon>
        <taxon>metagenomes</taxon>
        <taxon>ecological metagenomes</taxon>
    </lineage>
</organism>